<accession>C6W6B1</accession>
<keyword evidence="2" id="KW-0812">Transmembrane</keyword>
<keyword evidence="2" id="KW-1133">Transmembrane helix</keyword>
<sequence length="533" mass="58294">MKRKDKHIGKFLRDPLPDPEIPADDAWADMQRMLDTAGIPEANEPDKLSPLWPSPWTLKGLLIGLSAVTVTLGLIAWVTIQNAETPLAEHPGKTLFDNAGTPLSENAEAPLADYADTPLSNDTDTPPPTTKMLPKSISGPDSMTTLKRPSSRNSRVQHSKMPDKNMKRGTTEAEGDLGNTKKSQNLSIDLPNPDKTEQASDDLSAPNNAGRRIANASDMDLKNVSASRANTTSSRTARNANERANDGYTDVANSNTGNAAATPMSVTAAGDVPASKSLPTSIAPLPGHFESHMRDLSARIVKPDLLPAAEQSPEARKQVISRWHVGPEWSLFEPFYETEYLLTGADSIKRPARLAIPGIFVSKNWNRHAATFVFTPSHSYFGNFDRVAQKTDTIPSQDSTLTNFQANTNFIKATGLNFTLHYQYGVTRWLSLSAGASYARFFRALFRKETVTGSNPPVPGSHVQARGREAMNGFIDPQQWTIRAGLIVHPHFILDGRLQTGLNVIVPVSNMSQYGPTRIRSANAQIFIRLLVR</sequence>
<dbReference type="Proteomes" id="UP000002011">
    <property type="component" value="Chromosome"/>
</dbReference>
<feature type="compositionally biased region" description="Low complexity" evidence="1">
    <location>
        <begin position="225"/>
        <end position="239"/>
    </location>
</feature>
<feature type="region of interest" description="Disordered" evidence="1">
    <location>
        <begin position="1"/>
        <end position="23"/>
    </location>
</feature>
<dbReference type="EMBL" id="CP001619">
    <property type="protein sequence ID" value="ACT94251.1"/>
    <property type="molecule type" value="Genomic_DNA"/>
</dbReference>
<dbReference type="STRING" id="471854.Dfer_3036"/>
<feature type="compositionally biased region" description="Basic and acidic residues" evidence="1">
    <location>
        <begin position="160"/>
        <end position="171"/>
    </location>
</feature>
<proteinExistence type="predicted"/>
<dbReference type="HOGENOM" id="CLU_510685_0_0_10"/>
<evidence type="ECO:0000256" key="1">
    <source>
        <dbReference type="SAM" id="MobiDB-lite"/>
    </source>
</evidence>
<organism evidence="3 4">
    <name type="scientific">Dyadobacter fermentans (strain ATCC 700827 / DSM 18053 / CIP 107007 / KCTC 52180 / NS114)</name>
    <dbReference type="NCBI Taxonomy" id="471854"/>
    <lineage>
        <taxon>Bacteria</taxon>
        <taxon>Pseudomonadati</taxon>
        <taxon>Bacteroidota</taxon>
        <taxon>Cytophagia</taxon>
        <taxon>Cytophagales</taxon>
        <taxon>Spirosomataceae</taxon>
        <taxon>Dyadobacter</taxon>
    </lineage>
</organism>
<evidence type="ECO:0000313" key="4">
    <source>
        <dbReference type="Proteomes" id="UP000002011"/>
    </source>
</evidence>
<feature type="compositionally biased region" description="Polar residues" evidence="1">
    <location>
        <begin position="139"/>
        <end position="156"/>
    </location>
</feature>
<keyword evidence="4" id="KW-1185">Reference proteome</keyword>
<reference evidence="3 4" key="1">
    <citation type="journal article" date="2009" name="Stand. Genomic Sci.">
        <title>Complete genome sequence of Dyadobacter fermentans type strain (NS114).</title>
        <authorList>
            <person name="Lang E."/>
            <person name="Lapidus A."/>
            <person name="Chertkov O."/>
            <person name="Brettin T."/>
            <person name="Detter J.C."/>
            <person name="Han C."/>
            <person name="Copeland A."/>
            <person name="Glavina Del Rio T."/>
            <person name="Nolan M."/>
            <person name="Chen F."/>
            <person name="Lucas S."/>
            <person name="Tice H."/>
            <person name="Cheng J.F."/>
            <person name="Land M."/>
            <person name="Hauser L."/>
            <person name="Chang Y.J."/>
            <person name="Jeffries C.D."/>
            <person name="Kopitz M."/>
            <person name="Bruce D."/>
            <person name="Goodwin L."/>
            <person name="Pitluck S."/>
            <person name="Ovchinnikova G."/>
            <person name="Pati A."/>
            <person name="Ivanova N."/>
            <person name="Mavrommatis K."/>
            <person name="Chen A."/>
            <person name="Palaniappan K."/>
            <person name="Chain P."/>
            <person name="Bristow J."/>
            <person name="Eisen J.A."/>
            <person name="Markowitz V."/>
            <person name="Hugenholtz P."/>
            <person name="Goker M."/>
            <person name="Rohde M."/>
            <person name="Kyrpides N.C."/>
            <person name="Klenk H.P."/>
        </authorList>
    </citation>
    <scope>NUCLEOTIDE SEQUENCE [LARGE SCALE GENOMIC DNA]</scope>
    <source>
        <strain evidence="4">ATCC 700827 / DSM 18053 / CIP 107007 / KCTC 52180 / NS114</strain>
    </source>
</reference>
<evidence type="ECO:0000256" key="2">
    <source>
        <dbReference type="SAM" id="Phobius"/>
    </source>
</evidence>
<dbReference type="AlphaFoldDB" id="C6W6B1"/>
<protein>
    <submittedName>
        <fullName evidence="3">Uncharacterized protein</fullName>
    </submittedName>
</protein>
<feature type="transmembrane region" description="Helical" evidence="2">
    <location>
        <begin position="61"/>
        <end position="80"/>
    </location>
</feature>
<feature type="region of interest" description="Disordered" evidence="1">
    <location>
        <begin position="113"/>
        <end position="259"/>
    </location>
</feature>
<dbReference type="OrthoDB" id="937741at2"/>
<keyword evidence="2" id="KW-0472">Membrane</keyword>
<dbReference type="KEGG" id="dfe:Dfer_3036"/>
<gene>
    <name evidence="3" type="ordered locus">Dfer_3036</name>
</gene>
<evidence type="ECO:0000313" key="3">
    <source>
        <dbReference type="EMBL" id="ACT94251.1"/>
    </source>
</evidence>
<name>C6W6B1_DYAFD</name>
<feature type="compositionally biased region" description="Basic residues" evidence="1">
    <location>
        <begin position="1"/>
        <end position="10"/>
    </location>
</feature>
<dbReference type="RefSeq" id="WP_015812500.1">
    <property type="nucleotide sequence ID" value="NC_013037.1"/>
</dbReference>